<feature type="transmembrane region" description="Helical" evidence="17">
    <location>
        <begin position="81"/>
        <end position="101"/>
    </location>
</feature>
<sequence>MYLSIILIPLVGSIFAGLFGRKLGAQGSQFITTFGLIVTCLLSFTAFYEVGLNQSSVSVDLFSWIDSEYFLVKWGFTFDSLTVSMLIPIVFISSLVHMYSIGYMGADPHTQRFFSYLSAFTFCMLLLVCGDNLLVLFVGWEGVGVCSYLLISFWFTRIAATKSAIQAIVTNKVGDWGMSIALFAIIFVFGNLDFSNLFSLAPYINTDILTFICLCILIGVMAKSAQLGLHAWLPTAMEGPTPVSALIHSATMVTAGIFLMIRTSPLLEYSSTALIVITCLGSLSAFVFASIGLVQNDLKRIIAYSTASQLGYLGAVCGLSQYNIAFYHIINHAFFKALLFLAAGSVIHAMADEQDVRRMGGLAKLLPFTFVVMFIAALSNIAFPFLSGFYSKEIIILSGYGQYTFQGSFAYWLTTLAAFFTSIYTTRLLYLTFFSIPNGTRNNYENTHEAPFFMAIPLGILAVLSVIFGYLSKDLFIGMGSDFFGNAVFIHPNNIILIDAEFAIPLFIKLLPSILTICGFIGTLLFYEFVPNILVEIKLSKFGRTLYTFLNQKYFFDLVYSRIVALILNLGYLTHKTIDRGTLELVGPTGLTNLFSNTSKTIASADSGYIPNLALYIIMSVITLTASILYLDDARLLLVFISSLFLISSRHFTIKTNSPHFPNP</sequence>
<dbReference type="GO" id="GO:0042773">
    <property type="term" value="P:ATP synthesis coupled electron transport"/>
    <property type="evidence" value="ECO:0007669"/>
    <property type="project" value="InterPro"/>
</dbReference>
<feature type="domain" description="NADH-Ubiquinone oxidoreductase (complex I) chain 5 N-terminal" evidence="19">
    <location>
        <begin position="64"/>
        <end position="114"/>
    </location>
</feature>
<dbReference type="NCBIfam" id="TIGR01974">
    <property type="entry name" value="NDH_I_L"/>
    <property type="match status" value="1"/>
</dbReference>
<keyword evidence="9" id="KW-1278">Translocase</keyword>
<keyword evidence="11 17" id="KW-1133">Transmembrane helix</keyword>
<name>A0A086VL84_9FUNG</name>
<evidence type="ECO:0000256" key="5">
    <source>
        <dbReference type="ARBA" id="ARBA00022448"/>
    </source>
</evidence>
<dbReference type="PRINTS" id="PR01434">
    <property type="entry name" value="NADHDHGNASE5"/>
</dbReference>
<dbReference type="InterPro" id="IPR003945">
    <property type="entry name" value="NU5C-like"/>
</dbReference>
<evidence type="ECO:0000256" key="4">
    <source>
        <dbReference type="ARBA" id="ARBA00021096"/>
    </source>
</evidence>
<comment type="catalytic activity">
    <reaction evidence="16 17">
        <text>a ubiquinone + NADH + 5 H(+)(in) = a ubiquinol + NAD(+) + 4 H(+)(out)</text>
        <dbReference type="Rhea" id="RHEA:29091"/>
        <dbReference type="Rhea" id="RHEA-COMP:9565"/>
        <dbReference type="Rhea" id="RHEA-COMP:9566"/>
        <dbReference type="ChEBI" id="CHEBI:15378"/>
        <dbReference type="ChEBI" id="CHEBI:16389"/>
        <dbReference type="ChEBI" id="CHEBI:17976"/>
        <dbReference type="ChEBI" id="CHEBI:57540"/>
        <dbReference type="ChEBI" id="CHEBI:57945"/>
        <dbReference type="EC" id="7.1.1.2"/>
    </reaction>
</comment>
<dbReference type="InterPro" id="IPR001750">
    <property type="entry name" value="ND/Mrp_TM"/>
</dbReference>
<feature type="domain" description="NADH dehydrogenase subunit 5 C-terminal" evidence="20">
    <location>
        <begin position="499"/>
        <end position="628"/>
    </location>
</feature>
<comment type="function">
    <text evidence="1">Core subunit of the mitochondrial membrane respiratory chain NADH dehydrogenase (Complex I) that is believed to belong to the minimal assembly required for catalysis. Complex I functions in the transfer of electrons from NADH to the respiratory chain. The immediate electron acceptor for the enzyme is believed to be ubiquinone.</text>
</comment>
<feature type="transmembrane region" description="Helical" evidence="17">
    <location>
        <begin position="176"/>
        <end position="194"/>
    </location>
</feature>
<evidence type="ECO:0000256" key="2">
    <source>
        <dbReference type="ARBA" id="ARBA00004448"/>
    </source>
</evidence>
<feature type="transmembrane region" description="Helical" evidence="17">
    <location>
        <begin position="363"/>
        <end position="389"/>
    </location>
</feature>
<feature type="transmembrane region" description="Helical" evidence="17">
    <location>
        <begin position="451"/>
        <end position="471"/>
    </location>
</feature>
<dbReference type="Proteomes" id="UP000243308">
    <property type="component" value="Mitochondrion MT"/>
</dbReference>
<dbReference type="PANTHER" id="PTHR42829:SF2">
    <property type="entry name" value="NADH-UBIQUINONE OXIDOREDUCTASE CHAIN 5"/>
    <property type="match status" value="1"/>
</dbReference>
<evidence type="ECO:0000259" key="20">
    <source>
        <dbReference type="Pfam" id="PF06455"/>
    </source>
</evidence>
<protein>
    <recommendedName>
        <fullName evidence="4 17">NADH-ubiquinone oxidoreductase chain 5</fullName>
        <ecNumber evidence="3 17">7.1.1.2</ecNumber>
    </recommendedName>
</protein>
<feature type="transmembrane region" description="Helical" evidence="17">
    <location>
        <begin position="636"/>
        <end position="654"/>
    </location>
</feature>
<proteinExistence type="inferred from homology"/>
<dbReference type="Pfam" id="PF06455">
    <property type="entry name" value="NADH5_C"/>
    <property type="match status" value="1"/>
</dbReference>
<comment type="function">
    <text evidence="17">Core subunit of the mitochondrial membrane respiratory chain NADH dehydrogenase (Complex I) which catalyzes electron transfer from NADH through the respiratory chain, using ubiquinone as an electron acceptor. Essential for the catalytic activity and assembly of complex I.</text>
</comment>
<evidence type="ECO:0000256" key="15">
    <source>
        <dbReference type="ARBA" id="ARBA00023136"/>
    </source>
</evidence>
<gene>
    <name evidence="21" type="ORF">MVEG_20021</name>
</gene>
<evidence type="ECO:0000256" key="17">
    <source>
        <dbReference type="RuleBase" id="RU003404"/>
    </source>
</evidence>
<dbReference type="AlphaFoldDB" id="A0A086VL84"/>
<keyword evidence="7 17" id="KW-0812">Transmembrane</keyword>
<dbReference type="InterPro" id="IPR018393">
    <property type="entry name" value="NADHpl_OxRdtase_5_subgr"/>
</dbReference>
<evidence type="ECO:0000256" key="6">
    <source>
        <dbReference type="ARBA" id="ARBA00022660"/>
    </source>
</evidence>
<accession>A0A086VL84</accession>
<keyword evidence="6" id="KW-0679">Respiratory chain</keyword>
<dbReference type="OrthoDB" id="2360560at2759"/>
<dbReference type="GO" id="GO:0008137">
    <property type="term" value="F:NADH dehydrogenase (ubiquinone) activity"/>
    <property type="evidence" value="ECO:0007669"/>
    <property type="project" value="UniProtKB-EC"/>
</dbReference>
<keyword evidence="5 17" id="KW-0813">Transport</keyword>
<feature type="transmembrane region" description="Helical" evidence="17">
    <location>
        <begin position="134"/>
        <end position="155"/>
    </location>
</feature>
<feature type="transmembrane region" description="Helical" evidence="17">
    <location>
        <begin position="243"/>
        <end position="261"/>
    </location>
</feature>
<evidence type="ECO:0000256" key="12">
    <source>
        <dbReference type="ARBA" id="ARBA00023027"/>
    </source>
</evidence>
<feature type="transmembrane region" description="Helical" evidence="17">
    <location>
        <begin position="113"/>
        <end position="128"/>
    </location>
</feature>
<keyword evidence="8" id="KW-0999">Mitochondrion inner membrane</keyword>
<feature type="transmembrane region" description="Helical" evidence="17">
    <location>
        <begin position="200"/>
        <end position="222"/>
    </location>
</feature>
<feature type="transmembrane region" description="Helical" evidence="17">
    <location>
        <begin position="613"/>
        <end position="631"/>
    </location>
</feature>
<dbReference type="EMBL" id="CM002878">
    <property type="protein sequence ID" value="KFH98283.1"/>
    <property type="molecule type" value="Genomic_DNA"/>
</dbReference>
<dbReference type="NCBIfam" id="NF005141">
    <property type="entry name" value="PRK06590.1"/>
    <property type="match status" value="1"/>
</dbReference>
<comment type="subcellular location">
    <subcellularLocation>
        <location evidence="2">Mitochondrion inner membrane</location>
        <topology evidence="2">Multi-pass membrane protein</topology>
    </subcellularLocation>
</comment>
<dbReference type="InterPro" id="IPR010934">
    <property type="entry name" value="NADH_DH_su5_C"/>
</dbReference>
<organism evidence="21 22">
    <name type="scientific">Podila verticillata NRRL 6337</name>
    <dbReference type="NCBI Taxonomy" id="1069443"/>
    <lineage>
        <taxon>Eukaryota</taxon>
        <taxon>Fungi</taxon>
        <taxon>Fungi incertae sedis</taxon>
        <taxon>Mucoromycota</taxon>
        <taxon>Mortierellomycotina</taxon>
        <taxon>Mortierellomycetes</taxon>
        <taxon>Mortierellales</taxon>
        <taxon>Mortierellaceae</taxon>
        <taxon>Podila</taxon>
    </lineage>
</organism>
<evidence type="ECO:0000256" key="14">
    <source>
        <dbReference type="ARBA" id="ARBA00023128"/>
    </source>
</evidence>
<keyword evidence="14 17" id="KW-0496">Mitochondrion</keyword>
<evidence type="ECO:0000256" key="9">
    <source>
        <dbReference type="ARBA" id="ARBA00022967"/>
    </source>
</evidence>
<keyword evidence="22" id="KW-1185">Reference proteome</keyword>
<dbReference type="InterPro" id="IPR001516">
    <property type="entry name" value="Proton_antipo_N"/>
</dbReference>
<keyword evidence="15 17" id="KW-0472">Membrane</keyword>
<evidence type="ECO:0000313" key="22">
    <source>
        <dbReference type="Proteomes" id="UP000243308"/>
    </source>
</evidence>
<dbReference type="PANTHER" id="PTHR42829">
    <property type="entry name" value="NADH-UBIQUINONE OXIDOREDUCTASE CHAIN 5"/>
    <property type="match status" value="1"/>
</dbReference>
<evidence type="ECO:0000313" key="21">
    <source>
        <dbReference type="EMBL" id="KFH98283.1"/>
    </source>
</evidence>
<evidence type="ECO:0000256" key="8">
    <source>
        <dbReference type="ARBA" id="ARBA00022792"/>
    </source>
</evidence>
<keyword evidence="13 17" id="KW-0830">Ubiquinone</keyword>
<feature type="transmembrane region" description="Helical" evidence="17">
    <location>
        <begin position="6"/>
        <end position="23"/>
    </location>
</feature>
<dbReference type="EC" id="7.1.1.2" evidence="3 17"/>
<keyword evidence="10" id="KW-0249">Electron transport</keyword>
<comment type="similarity">
    <text evidence="17">Belongs to the complex I subunit 5 family.</text>
</comment>
<evidence type="ECO:0000256" key="10">
    <source>
        <dbReference type="ARBA" id="ARBA00022982"/>
    </source>
</evidence>
<evidence type="ECO:0000256" key="1">
    <source>
        <dbReference type="ARBA" id="ARBA00003257"/>
    </source>
</evidence>
<dbReference type="Pfam" id="PF00361">
    <property type="entry name" value="Proton_antipo_M"/>
    <property type="match status" value="1"/>
</dbReference>
<evidence type="ECO:0000256" key="7">
    <source>
        <dbReference type="ARBA" id="ARBA00022692"/>
    </source>
</evidence>
<feature type="transmembrane region" description="Helical" evidence="17">
    <location>
        <begin position="273"/>
        <end position="294"/>
    </location>
</feature>
<feature type="transmembrane region" description="Helical" evidence="17">
    <location>
        <begin position="409"/>
        <end position="430"/>
    </location>
</feature>
<dbReference type="GO" id="GO:0003954">
    <property type="term" value="F:NADH dehydrogenase activity"/>
    <property type="evidence" value="ECO:0007669"/>
    <property type="project" value="TreeGrafter"/>
</dbReference>
<feature type="transmembrane region" description="Helical" evidence="17">
    <location>
        <begin position="30"/>
        <end position="48"/>
    </location>
</feature>
<dbReference type="GO" id="GO:0005743">
    <property type="term" value="C:mitochondrial inner membrane"/>
    <property type="evidence" value="ECO:0007669"/>
    <property type="project" value="UniProtKB-SubCell"/>
</dbReference>
<geneLocation type="mitochondrion" evidence="21"/>
<keyword evidence="12 17" id="KW-0520">NAD</keyword>
<evidence type="ECO:0000256" key="11">
    <source>
        <dbReference type="ARBA" id="ARBA00022989"/>
    </source>
</evidence>
<evidence type="ECO:0000259" key="19">
    <source>
        <dbReference type="Pfam" id="PF00662"/>
    </source>
</evidence>
<evidence type="ECO:0000256" key="13">
    <source>
        <dbReference type="ARBA" id="ARBA00023075"/>
    </source>
</evidence>
<feature type="transmembrane region" description="Helical" evidence="17">
    <location>
        <begin position="554"/>
        <end position="573"/>
    </location>
</feature>
<evidence type="ECO:0000256" key="16">
    <source>
        <dbReference type="ARBA" id="ARBA00049551"/>
    </source>
</evidence>
<dbReference type="GO" id="GO:0015990">
    <property type="term" value="P:electron transport coupled proton transport"/>
    <property type="evidence" value="ECO:0007669"/>
    <property type="project" value="TreeGrafter"/>
</dbReference>
<reference evidence="21 22" key="1">
    <citation type="submission" date="2011-02" db="EMBL/GenBank/DDBJ databases">
        <title>The Genome Sequence of Mortierella verticillata NRRL 6337.</title>
        <authorList>
            <consortium name="The Broad Institute Genome Sequencing Platform"/>
            <person name="Russ C."/>
            <person name="Cuomo C."/>
            <person name="Burger G."/>
            <person name="Gray M.W."/>
            <person name="Holland P.W.H."/>
            <person name="King N."/>
            <person name="Lang F.B.F."/>
            <person name="Roger A.J."/>
            <person name="Ruiz-Trillo I."/>
            <person name="Young S.K."/>
            <person name="Zeng Q."/>
            <person name="Gargeya S."/>
            <person name="Alvarado L."/>
            <person name="Berlin A."/>
            <person name="Chapman S.B."/>
            <person name="Chen Z."/>
            <person name="Freedman E."/>
            <person name="Gellesch M."/>
            <person name="Goldberg J."/>
            <person name="Griggs A."/>
            <person name="Gujja S."/>
            <person name="Heilman E."/>
            <person name="Heiman D."/>
            <person name="Howarth C."/>
            <person name="Mehta T."/>
            <person name="Neiman D."/>
            <person name="Pearson M."/>
            <person name="Roberts A."/>
            <person name="Saif S."/>
            <person name="Shea T."/>
            <person name="Shenoy N."/>
            <person name="Sisk P."/>
            <person name="Stolte C."/>
            <person name="Sykes S."/>
            <person name="White J."/>
            <person name="Yandava C."/>
            <person name="Haas B."/>
            <person name="Nusbaum C."/>
            <person name="Birren B."/>
        </authorList>
    </citation>
    <scope>NUCLEOTIDE SEQUENCE [LARGE SCALE GENOMIC DNA]</scope>
    <source>
        <strain evidence="21 22">NRRL 6337</strain>
    </source>
</reference>
<evidence type="ECO:0000259" key="18">
    <source>
        <dbReference type="Pfam" id="PF00361"/>
    </source>
</evidence>
<evidence type="ECO:0000256" key="3">
    <source>
        <dbReference type="ARBA" id="ARBA00012944"/>
    </source>
</evidence>
<feature type="transmembrane region" description="Helical" evidence="17">
    <location>
        <begin position="333"/>
        <end position="351"/>
    </location>
</feature>
<feature type="domain" description="NADH:quinone oxidoreductase/Mrp antiporter transmembrane" evidence="18">
    <location>
        <begin position="131"/>
        <end position="411"/>
    </location>
</feature>
<dbReference type="Pfam" id="PF00662">
    <property type="entry name" value="Proton_antipo_N"/>
    <property type="match status" value="1"/>
</dbReference>
<feature type="transmembrane region" description="Helical" evidence="17">
    <location>
        <begin position="514"/>
        <end position="534"/>
    </location>
</feature>